<dbReference type="PROSITE" id="PS51512">
    <property type="entry name" value="DFDF"/>
    <property type="match status" value="1"/>
</dbReference>
<reference evidence="4" key="1">
    <citation type="submission" date="2015-05" db="EMBL/GenBank/DDBJ databases">
        <authorList>
            <person name="Fogelqvist Johan"/>
        </authorList>
    </citation>
    <scope>NUCLEOTIDE SEQUENCE [LARGE SCALE GENOMIC DNA]</scope>
</reference>
<sequence>MRTAAPTSAASLRDATQAAKAAVAVAMANLNNPAGAQAIPQPAANGNMMDNLTNRVNEMRVNAARGGQAHQGGQGGRGRNTRGGRQGQPKVEVPDADFDFEQSN</sequence>
<protein>
    <recommendedName>
        <fullName evidence="2">DFDF domain-containing protein</fullName>
    </recommendedName>
</protein>
<gene>
    <name evidence="3" type="ORF">BN1708_016794</name>
</gene>
<dbReference type="AlphaFoldDB" id="A0A0G4N170"/>
<proteinExistence type="predicted"/>
<dbReference type="STRING" id="100787.A0A0G4N170"/>
<feature type="compositionally biased region" description="Acidic residues" evidence="1">
    <location>
        <begin position="94"/>
        <end position="104"/>
    </location>
</feature>
<name>A0A0G4N170_VERLO</name>
<dbReference type="Proteomes" id="UP000044602">
    <property type="component" value="Unassembled WGS sequence"/>
</dbReference>
<feature type="region of interest" description="Disordered" evidence="1">
    <location>
        <begin position="59"/>
        <end position="104"/>
    </location>
</feature>
<keyword evidence="4" id="KW-1185">Reference proteome</keyword>
<evidence type="ECO:0000313" key="4">
    <source>
        <dbReference type="Proteomes" id="UP000044602"/>
    </source>
</evidence>
<evidence type="ECO:0000259" key="2">
    <source>
        <dbReference type="PROSITE" id="PS51512"/>
    </source>
</evidence>
<evidence type="ECO:0000313" key="3">
    <source>
        <dbReference type="EMBL" id="CRK40316.1"/>
    </source>
</evidence>
<organism evidence="3 4">
    <name type="scientific">Verticillium longisporum</name>
    <name type="common">Verticillium dahliae var. longisporum</name>
    <dbReference type="NCBI Taxonomy" id="100787"/>
    <lineage>
        <taxon>Eukaryota</taxon>
        <taxon>Fungi</taxon>
        <taxon>Dikarya</taxon>
        <taxon>Ascomycota</taxon>
        <taxon>Pezizomycotina</taxon>
        <taxon>Sordariomycetes</taxon>
        <taxon>Hypocreomycetidae</taxon>
        <taxon>Glomerellales</taxon>
        <taxon>Plectosphaerellaceae</taxon>
        <taxon>Verticillium</taxon>
    </lineage>
</organism>
<accession>A0A0G4N170</accession>
<feature type="non-terminal residue" evidence="3">
    <location>
        <position position="104"/>
    </location>
</feature>
<feature type="domain" description="DFDF" evidence="2">
    <location>
        <begin position="86"/>
        <end position="104"/>
    </location>
</feature>
<dbReference type="InterPro" id="IPR025762">
    <property type="entry name" value="DFDF"/>
</dbReference>
<feature type="compositionally biased region" description="Gly residues" evidence="1">
    <location>
        <begin position="69"/>
        <end position="78"/>
    </location>
</feature>
<evidence type="ECO:0000256" key="1">
    <source>
        <dbReference type="SAM" id="MobiDB-lite"/>
    </source>
</evidence>
<dbReference type="EMBL" id="CVQH01026250">
    <property type="protein sequence ID" value="CRK40316.1"/>
    <property type="molecule type" value="Genomic_DNA"/>
</dbReference>